<evidence type="ECO:0000256" key="3">
    <source>
        <dbReference type="ARBA" id="ARBA00012584"/>
    </source>
</evidence>
<dbReference type="Proteomes" id="UP000177876">
    <property type="component" value="Unassembled WGS sequence"/>
</dbReference>
<dbReference type="Pfam" id="PF01300">
    <property type="entry name" value="Sua5_yciO_yrdC"/>
    <property type="match status" value="1"/>
</dbReference>
<dbReference type="GO" id="GO:0008033">
    <property type="term" value="P:tRNA processing"/>
    <property type="evidence" value="ECO:0007669"/>
    <property type="project" value="UniProtKB-KW"/>
</dbReference>
<dbReference type="InterPro" id="IPR006070">
    <property type="entry name" value="Sua5-like_dom"/>
</dbReference>
<dbReference type="InterPro" id="IPR050156">
    <property type="entry name" value="TC-AMP_synthase_SUA5"/>
</dbReference>
<reference evidence="13 14" key="1">
    <citation type="journal article" date="2016" name="Nat. Commun.">
        <title>Thousands of microbial genomes shed light on interconnected biogeochemical processes in an aquifer system.</title>
        <authorList>
            <person name="Anantharaman K."/>
            <person name="Brown C.T."/>
            <person name="Hug L.A."/>
            <person name="Sharon I."/>
            <person name="Castelle C.J."/>
            <person name="Probst A.J."/>
            <person name="Thomas B.C."/>
            <person name="Singh A."/>
            <person name="Wilkins M.J."/>
            <person name="Karaoz U."/>
            <person name="Brodie E.L."/>
            <person name="Williams K.H."/>
            <person name="Hubbard S.S."/>
            <person name="Banfield J.F."/>
        </authorList>
    </citation>
    <scope>NUCLEOTIDE SEQUENCE [LARGE SCALE GENOMIC DNA]</scope>
</reference>
<evidence type="ECO:0000313" key="13">
    <source>
        <dbReference type="EMBL" id="OFW56314.1"/>
    </source>
</evidence>
<dbReference type="Gene3D" id="3.90.870.10">
    <property type="entry name" value="DHBP synthase"/>
    <property type="match status" value="1"/>
</dbReference>
<proteinExistence type="inferred from homology"/>
<keyword evidence="7" id="KW-0548">Nucleotidyltransferase</keyword>
<dbReference type="GO" id="GO:0005737">
    <property type="term" value="C:cytoplasm"/>
    <property type="evidence" value="ECO:0007669"/>
    <property type="project" value="UniProtKB-SubCell"/>
</dbReference>
<dbReference type="SUPFAM" id="SSF55821">
    <property type="entry name" value="YrdC/RibB"/>
    <property type="match status" value="1"/>
</dbReference>
<dbReference type="EMBL" id="MELK01000047">
    <property type="protein sequence ID" value="OFW56314.1"/>
    <property type="molecule type" value="Genomic_DNA"/>
</dbReference>
<comment type="similarity">
    <text evidence="2">Belongs to the SUA5 family.</text>
</comment>
<accession>A0A1F2WHK0</accession>
<dbReference type="GO" id="GO:0000049">
    <property type="term" value="F:tRNA binding"/>
    <property type="evidence" value="ECO:0007669"/>
    <property type="project" value="TreeGrafter"/>
</dbReference>
<evidence type="ECO:0000256" key="10">
    <source>
        <dbReference type="ARBA" id="ARBA00029774"/>
    </source>
</evidence>
<gene>
    <name evidence="13" type="ORF">A2Y75_03695</name>
</gene>
<sequence>MSNLIRLEEVGSDAAAEACARVLNNGGLAIVPTDTVYGVAARPDIPGVVEKVFRAKGRETGKALVVMVADLDSALELADREEYEDLCRLGRLWPGALTIVLKAAPLDWLHGVAPLGTLGIRVPDYAFLLLLLRRTGPLAVTSANMSGNRTPASFDEIDPNFLERLDDYTAVASDDSGSGKPSTIVELLESKLKVLRAGDINRDEIEAAWNGTETV</sequence>
<dbReference type="PANTHER" id="PTHR17490:SF16">
    <property type="entry name" value="THREONYLCARBAMOYL-AMP SYNTHASE"/>
    <property type="match status" value="1"/>
</dbReference>
<evidence type="ECO:0000256" key="2">
    <source>
        <dbReference type="ARBA" id="ARBA00007663"/>
    </source>
</evidence>
<comment type="subcellular location">
    <subcellularLocation>
        <location evidence="1">Cytoplasm</location>
    </subcellularLocation>
</comment>
<dbReference type="PANTHER" id="PTHR17490">
    <property type="entry name" value="SUA5"/>
    <property type="match status" value="1"/>
</dbReference>
<dbReference type="GO" id="GO:0005524">
    <property type="term" value="F:ATP binding"/>
    <property type="evidence" value="ECO:0007669"/>
    <property type="project" value="UniProtKB-KW"/>
</dbReference>
<dbReference type="AlphaFoldDB" id="A0A1F2WHK0"/>
<evidence type="ECO:0000313" key="14">
    <source>
        <dbReference type="Proteomes" id="UP000177876"/>
    </source>
</evidence>
<dbReference type="PROSITE" id="PS51163">
    <property type="entry name" value="YRDC"/>
    <property type="match status" value="1"/>
</dbReference>
<dbReference type="GO" id="GO:0061710">
    <property type="term" value="F:L-threonylcarbamoyladenylate synthase"/>
    <property type="evidence" value="ECO:0007669"/>
    <property type="project" value="UniProtKB-EC"/>
</dbReference>
<comment type="catalytic activity">
    <reaction evidence="11">
        <text>L-threonine + hydrogencarbonate + ATP = L-threonylcarbamoyladenylate + diphosphate + H2O</text>
        <dbReference type="Rhea" id="RHEA:36407"/>
        <dbReference type="ChEBI" id="CHEBI:15377"/>
        <dbReference type="ChEBI" id="CHEBI:17544"/>
        <dbReference type="ChEBI" id="CHEBI:30616"/>
        <dbReference type="ChEBI" id="CHEBI:33019"/>
        <dbReference type="ChEBI" id="CHEBI:57926"/>
        <dbReference type="ChEBI" id="CHEBI:73682"/>
        <dbReference type="EC" id="2.7.7.87"/>
    </reaction>
</comment>
<dbReference type="NCBIfam" id="TIGR00057">
    <property type="entry name" value="L-threonylcarbamoyladenylate synthase"/>
    <property type="match status" value="1"/>
</dbReference>
<keyword evidence="5" id="KW-0808">Transferase</keyword>
<keyword evidence="8" id="KW-0547">Nucleotide-binding</keyword>
<name>A0A1F2WHK0_9ACTN</name>
<dbReference type="GO" id="GO:0006450">
    <property type="term" value="P:regulation of translational fidelity"/>
    <property type="evidence" value="ECO:0007669"/>
    <property type="project" value="TreeGrafter"/>
</dbReference>
<protein>
    <recommendedName>
        <fullName evidence="10">L-threonylcarbamoyladenylate synthase</fullName>
        <ecNumber evidence="3">2.7.7.87</ecNumber>
    </recommendedName>
    <alternativeName>
        <fullName evidence="10">L-threonylcarbamoyladenylate synthase</fullName>
    </alternativeName>
</protein>
<comment type="caution">
    <text evidence="13">The sequence shown here is derived from an EMBL/GenBank/DDBJ whole genome shotgun (WGS) entry which is preliminary data.</text>
</comment>
<dbReference type="GO" id="GO:0003725">
    <property type="term" value="F:double-stranded RNA binding"/>
    <property type="evidence" value="ECO:0007669"/>
    <property type="project" value="InterPro"/>
</dbReference>
<dbReference type="EC" id="2.7.7.87" evidence="3"/>
<evidence type="ECO:0000256" key="7">
    <source>
        <dbReference type="ARBA" id="ARBA00022695"/>
    </source>
</evidence>
<evidence type="ECO:0000259" key="12">
    <source>
        <dbReference type="PROSITE" id="PS51163"/>
    </source>
</evidence>
<keyword evidence="6" id="KW-0819">tRNA processing</keyword>
<keyword evidence="4" id="KW-0963">Cytoplasm</keyword>
<evidence type="ECO:0000256" key="11">
    <source>
        <dbReference type="ARBA" id="ARBA00048366"/>
    </source>
</evidence>
<evidence type="ECO:0000256" key="4">
    <source>
        <dbReference type="ARBA" id="ARBA00022490"/>
    </source>
</evidence>
<dbReference type="InterPro" id="IPR017945">
    <property type="entry name" value="DHBP_synth_RibB-like_a/b_dom"/>
</dbReference>
<feature type="domain" description="YrdC-like" evidence="12">
    <location>
        <begin position="13"/>
        <end position="200"/>
    </location>
</feature>
<dbReference type="STRING" id="1797197.A2Y75_03695"/>
<organism evidence="13 14">
    <name type="scientific">Candidatus Solincola sediminis</name>
    <dbReference type="NCBI Taxonomy" id="1797199"/>
    <lineage>
        <taxon>Bacteria</taxon>
        <taxon>Bacillati</taxon>
        <taxon>Actinomycetota</taxon>
        <taxon>Candidatus Geothermincolia</taxon>
        <taxon>Candidatus Geothermincolales</taxon>
        <taxon>Candidatus Geothermincolaceae</taxon>
        <taxon>Candidatus Solincola</taxon>
    </lineage>
</organism>
<keyword evidence="9" id="KW-0067">ATP-binding</keyword>
<evidence type="ECO:0000256" key="6">
    <source>
        <dbReference type="ARBA" id="ARBA00022694"/>
    </source>
</evidence>
<evidence type="ECO:0000256" key="5">
    <source>
        <dbReference type="ARBA" id="ARBA00022679"/>
    </source>
</evidence>
<evidence type="ECO:0000256" key="8">
    <source>
        <dbReference type="ARBA" id="ARBA00022741"/>
    </source>
</evidence>
<evidence type="ECO:0000256" key="1">
    <source>
        <dbReference type="ARBA" id="ARBA00004496"/>
    </source>
</evidence>
<evidence type="ECO:0000256" key="9">
    <source>
        <dbReference type="ARBA" id="ARBA00022840"/>
    </source>
</evidence>